<sequence length="100" mass="11112">MIRLISRYSAAGMPDHAAAAPSTAYQTSDKSLSALLSDYFHNRLFDLIIARPLTVHRGNSVLLLASSLIVFCFDLCVKKVVGRRCWSEGREGMGCCSYYF</sequence>
<name>A0AAV8PXN7_ENSVE</name>
<organism evidence="1 2">
    <name type="scientific">Ensete ventricosum</name>
    <name type="common">Abyssinian banana</name>
    <name type="synonym">Musa ensete</name>
    <dbReference type="NCBI Taxonomy" id="4639"/>
    <lineage>
        <taxon>Eukaryota</taxon>
        <taxon>Viridiplantae</taxon>
        <taxon>Streptophyta</taxon>
        <taxon>Embryophyta</taxon>
        <taxon>Tracheophyta</taxon>
        <taxon>Spermatophyta</taxon>
        <taxon>Magnoliopsida</taxon>
        <taxon>Liliopsida</taxon>
        <taxon>Zingiberales</taxon>
        <taxon>Musaceae</taxon>
        <taxon>Ensete</taxon>
    </lineage>
</organism>
<keyword evidence="2" id="KW-1185">Reference proteome</keyword>
<protein>
    <recommendedName>
        <fullName evidence="3">Protein dehydration-induced 19 C-terminal domain-containing protein</fullName>
    </recommendedName>
</protein>
<dbReference type="EMBL" id="JAQQAF010000008">
    <property type="protein sequence ID" value="KAJ8464906.1"/>
    <property type="molecule type" value="Genomic_DNA"/>
</dbReference>
<gene>
    <name evidence="1" type="ORF">OPV22_027458</name>
</gene>
<dbReference type="Proteomes" id="UP001222027">
    <property type="component" value="Unassembled WGS sequence"/>
</dbReference>
<evidence type="ECO:0008006" key="3">
    <source>
        <dbReference type="Google" id="ProtNLM"/>
    </source>
</evidence>
<reference evidence="1 2" key="1">
    <citation type="submission" date="2022-12" db="EMBL/GenBank/DDBJ databases">
        <title>Chromosome-scale assembly of the Ensete ventricosum genome.</title>
        <authorList>
            <person name="Dussert Y."/>
            <person name="Stocks J."/>
            <person name="Wendawek A."/>
            <person name="Woldeyes F."/>
            <person name="Nichols R.A."/>
            <person name="Borrell J.S."/>
        </authorList>
    </citation>
    <scope>NUCLEOTIDE SEQUENCE [LARGE SCALE GENOMIC DNA]</scope>
    <source>
        <strain evidence="2">cv. Maze</strain>
        <tissue evidence="1">Seeds</tissue>
    </source>
</reference>
<dbReference type="AlphaFoldDB" id="A0AAV8PXN7"/>
<accession>A0AAV8PXN7</accession>
<comment type="caution">
    <text evidence="1">The sequence shown here is derived from an EMBL/GenBank/DDBJ whole genome shotgun (WGS) entry which is preliminary data.</text>
</comment>
<evidence type="ECO:0000313" key="2">
    <source>
        <dbReference type="Proteomes" id="UP001222027"/>
    </source>
</evidence>
<proteinExistence type="predicted"/>
<evidence type="ECO:0000313" key="1">
    <source>
        <dbReference type="EMBL" id="KAJ8464906.1"/>
    </source>
</evidence>